<evidence type="ECO:0000313" key="5">
    <source>
        <dbReference type="Proteomes" id="UP000237310"/>
    </source>
</evidence>
<dbReference type="RefSeq" id="WP_103805412.1">
    <property type="nucleotide sequence ID" value="NZ_PQVG01000003.1"/>
</dbReference>
<dbReference type="PANTHER" id="PTHR48081">
    <property type="entry name" value="AB HYDROLASE SUPERFAMILY PROTEIN C4A8.06C"/>
    <property type="match status" value="1"/>
</dbReference>
<dbReference type="Pfam" id="PF20434">
    <property type="entry name" value="BD-FAE"/>
    <property type="match status" value="1"/>
</dbReference>
<dbReference type="AlphaFoldDB" id="A0A2S5ACQ1"/>
<feature type="domain" description="BD-FAE-like" evidence="3">
    <location>
        <begin position="48"/>
        <end position="212"/>
    </location>
</feature>
<dbReference type="InterPro" id="IPR050300">
    <property type="entry name" value="GDXG_lipolytic_enzyme"/>
</dbReference>
<comment type="caution">
    <text evidence="4">The sequence shown here is derived from an EMBL/GenBank/DDBJ whole genome shotgun (WGS) entry which is preliminary data.</text>
</comment>
<accession>A0A2S5ACQ1</accession>
<feature type="chain" id="PRO_5015447363" evidence="2">
    <location>
        <begin position="19"/>
        <end position="275"/>
    </location>
</feature>
<dbReference type="InterPro" id="IPR049492">
    <property type="entry name" value="BD-FAE-like_dom"/>
</dbReference>
<keyword evidence="5" id="KW-1185">Reference proteome</keyword>
<gene>
    <name evidence="4" type="ORF">C3L50_06805</name>
</gene>
<dbReference type="PANTHER" id="PTHR48081:SF9">
    <property type="entry name" value="CARBOXYLESTERASE"/>
    <property type="match status" value="1"/>
</dbReference>
<dbReference type="Gene3D" id="3.40.50.1820">
    <property type="entry name" value="alpha/beta hydrolase"/>
    <property type="match status" value="1"/>
</dbReference>
<organism evidence="4 5">
    <name type="scientific">Flavobacterium alvei</name>
    <dbReference type="NCBI Taxonomy" id="2080416"/>
    <lineage>
        <taxon>Bacteria</taxon>
        <taxon>Pseudomonadati</taxon>
        <taxon>Bacteroidota</taxon>
        <taxon>Flavobacteriia</taxon>
        <taxon>Flavobacteriales</taxon>
        <taxon>Flavobacteriaceae</taxon>
        <taxon>Flavobacterium</taxon>
    </lineage>
</organism>
<evidence type="ECO:0000256" key="2">
    <source>
        <dbReference type="SAM" id="SignalP"/>
    </source>
</evidence>
<dbReference type="OrthoDB" id="9777975at2"/>
<dbReference type="GO" id="GO:0016787">
    <property type="term" value="F:hydrolase activity"/>
    <property type="evidence" value="ECO:0007669"/>
    <property type="project" value="UniProtKB-KW"/>
</dbReference>
<sequence>MRKTFFLMLLLASFSLFAQQEYGIEKDIHYYPESVNKNDKYIASKCTLDVYYPKGKKNFSTIVWFHGGGLTEGNKEIPKALMEKGFAIIGVEYRFSPVVNAPAYIEDAAAATAWVFQHINNYGGNSNLIFLSGHSAGGYLAMMITLDKKYLNKYAIDANSVAGIIPFSGQAITHFTIRKEKGIAETQPTIDEYAPLYFVRKDAPPMFLITGDPEMELYGRYEENAYLNRMMKLVGNKTTTLCKLEGFNHGNMPEPAFPLLINEVNRISKETLDRK</sequence>
<keyword evidence="1" id="KW-0378">Hydrolase</keyword>
<evidence type="ECO:0000259" key="3">
    <source>
        <dbReference type="Pfam" id="PF20434"/>
    </source>
</evidence>
<feature type="signal peptide" evidence="2">
    <location>
        <begin position="1"/>
        <end position="18"/>
    </location>
</feature>
<dbReference type="EMBL" id="PQVG01000003">
    <property type="protein sequence ID" value="POY40350.1"/>
    <property type="molecule type" value="Genomic_DNA"/>
</dbReference>
<evidence type="ECO:0000256" key="1">
    <source>
        <dbReference type="ARBA" id="ARBA00022801"/>
    </source>
</evidence>
<protein>
    <submittedName>
        <fullName evidence="4">Lipase</fullName>
    </submittedName>
</protein>
<proteinExistence type="predicted"/>
<reference evidence="4 5" key="1">
    <citation type="submission" date="2018-01" db="EMBL/GenBank/DDBJ databases">
        <authorList>
            <person name="Gaut B.S."/>
            <person name="Morton B.R."/>
            <person name="Clegg M.T."/>
            <person name="Duvall M.R."/>
        </authorList>
    </citation>
    <scope>NUCLEOTIDE SEQUENCE [LARGE SCALE GENOMIC DNA]</scope>
    <source>
        <strain evidence="4 5">HR-AY</strain>
    </source>
</reference>
<dbReference type="InterPro" id="IPR029058">
    <property type="entry name" value="AB_hydrolase_fold"/>
</dbReference>
<dbReference type="SUPFAM" id="SSF53474">
    <property type="entry name" value="alpha/beta-Hydrolases"/>
    <property type="match status" value="1"/>
</dbReference>
<name>A0A2S5ACQ1_9FLAO</name>
<keyword evidence="2" id="KW-0732">Signal</keyword>
<dbReference type="Proteomes" id="UP000237310">
    <property type="component" value="Unassembled WGS sequence"/>
</dbReference>
<evidence type="ECO:0000313" key="4">
    <source>
        <dbReference type="EMBL" id="POY40350.1"/>
    </source>
</evidence>